<dbReference type="Gene3D" id="3.10.50.30">
    <property type="entry name" value="Transcription elongation factor, GreA/GreB, C-terminal domain"/>
    <property type="match status" value="1"/>
</dbReference>
<dbReference type="EMBL" id="DVOE01000085">
    <property type="protein sequence ID" value="HIU99271.1"/>
    <property type="molecule type" value="Genomic_DNA"/>
</dbReference>
<keyword evidence="13" id="KW-0251">Elongation factor</keyword>
<evidence type="ECO:0000256" key="1">
    <source>
        <dbReference type="ARBA" id="ARBA00008213"/>
    </source>
</evidence>
<evidence type="ECO:0000256" key="4">
    <source>
        <dbReference type="ARBA" id="ARBA00023054"/>
    </source>
</evidence>
<name>A0A9D1NAW5_9FIRM</name>
<evidence type="ECO:0000259" key="12">
    <source>
        <dbReference type="Pfam" id="PF03449"/>
    </source>
</evidence>
<keyword evidence="3 9" id="KW-0805">Transcription regulation</keyword>
<dbReference type="AlphaFoldDB" id="A0A9D1NAW5"/>
<evidence type="ECO:0000256" key="9">
    <source>
        <dbReference type="HAMAP-Rule" id="MF_00105"/>
    </source>
</evidence>
<evidence type="ECO:0000313" key="13">
    <source>
        <dbReference type="EMBL" id="HIU99271.1"/>
    </source>
</evidence>
<dbReference type="SUPFAM" id="SSF46557">
    <property type="entry name" value="GreA transcript cleavage protein, N-terminal domain"/>
    <property type="match status" value="1"/>
</dbReference>
<keyword evidence="4" id="KW-0175">Coiled coil</keyword>
<dbReference type="PANTHER" id="PTHR30437">
    <property type="entry name" value="TRANSCRIPTION ELONGATION FACTOR GREA"/>
    <property type="match status" value="1"/>
</dbReference>
<dbReference type="Pfam" id="PF01272">
    <property type="entry name" value="GreA_GreB"/>
    <property type="match status" value="1"/>
</dbReference>
<evidence type="ECO:0000256" key="5">
    <source>
        <dbReference type="ARBA" id="ARBA00023125"/>
    </source>
</evidence>
<dbReference type="PROSITE" id="PS00830">
    <property type="entry name" value="GREAB_2"/>
    <property type="match status" value="1"/>
</dbReference>
<reference evidence="13" key="1">
    <citation type="submission" date="2020-10" db="EMBL/GenBank/DDBJ databases">
        <authorList>
            <person name="Gilroy R."/>
        </authorList>
    </citation>
    <scope>NUCLEOTIDE SEQUENCE</scope>
    <source>
        <strain evidence="13">10406</strain>
    </source>
</reference>
<dbReference type="InterPro" id="IPR023459">
    <property type="entry name" value="Tscrpt_elong_fac_GreA/B_fam"/>
</dbReference>
<evidence type="ECO:0000256" key="10">
    <source>
        <dbReference type="RuleBase" id="RU000556"/>
    </source>
</evidence>
<dbReference type="FunFam" id="1.10.287.180:FF:000001">
    <property type="entry name" value="Transcription elongation factor GreA"/>
    <property type="match status" value="1"/>
</dbReference>
<dbReference type="NCBIfam" id="NF001261">
    <property type="entry name" value="PRK00226.1-2"/>
    <property type="match status" value="1"/>
</dbReference>
<comment type="similarity">
    <text evidence="1 9 10">Belongs to the GreA/GreB family.</text>
</comment>
<evidence type="ECO:0000256" key="6">
    <source>
        <dbReference type="ARBA" id="ARBA00023163"/>
    </source>
</evidence>
<organism evidence="13 14">
    <name type="scientific">Candidatus Limadaptatus stercoripullorum</name>
    <dbReference type="NCBI Taxonomy" id="2840846"/>
    <lineage>
        <taxon>Bacteria</taxon>
        <taxon>Bacillati</taxon>
        <taxon>Bacillota</taxon>
        <taxon>Clostridia</taxon>
        <taxon>Eubacteriales</taxon>
        <taxon>Candidatus Limadaptatus</taxon>
    </lineage>
</organism>
<keyword evidence="13" id="KW-0648">Protein biosynthesis</keyword>
<feature type="domain" description="Transcription elongation factor GreA/GreB N-terminal" evidence="12">
    <location>
        <begin position="7"/>
        <end position="77"/>
    </location>
</feature>
<dbReference type="InterPro" id="IPR006359">
    <property type="entry name" value="Tscrpt_elong_fac_GreA"/>
</dbReference>
<reference evidence="13" key="2">
    <citation type="journal article" date="2021" name="PeerJ">
        <title>Extensive microbial diversity within the chicken gut microbiome revealed by metagenomics and culture.</title>
        <authorList>
            <person name="Gilroy R."/>
            <person name="Ravi A."/>
            <person name="Getino M."/>
            <person name="Pursley I."/>
            <person name="Horton D.L."/>
            <person name="Alikhan N.F."/>
            <person name="Baker D."/>
            <person name="Gharbi K."/>
            <person name="Hall N."/>
            <person name="Watson M."/>
            <person name="Adriaenssens E.M."/>
            <person name="Foster-Nyarko E."/>
            <person name="Jarju S."/>
            <person name="Secka A."/>
            <person name="Antonio M."/>
            <person name="Oren A."/>
            <person name="Chaudhuri R.R."/>
            <person name="La Ragione R."/>
            <person name="Hildebrand F."/>
            <person name="Pallen M.J."/>
        </authorList>
    </citation>
    <scope>NUCLEOTIDE SEQUENCE</scope>
    <source>
        <strain evidence="13">10406</strain>
    </source>
</reference>
<dbReference type="NCBIfam" id="NF001263">
    <property type="entry name" value="PRK00226.1-4"/>
    <property type="match status" value="1"/>
</dbReference>
<keyword evidence="6 9" id="KW-0804">Transcription</keyword>
<proteinExistence type="inferred from homology"/>
<comment type="function">
    <text evidence="7 9 10">Necessary for efficient RNA polymerase transcription elongation past template-encoded arresting sites. The arresting sites in DNA have the property of trapping a certain fraction of elongating RNA polymerases that pass through, resulting in locked ternary complexes. Cleavage of the nascent transcript by cleavage factors such as GreA or GreB allows the resumption of elongation from the new 3'terminus. GreA releases sequences of 2 to 3 nucleotides.</text>
</comment>
<dbReference type="SUPFAM" id="SSF54534">
    <property type="entry name" value="FKBP-like"/>
    <property type="match status" value="1"/>
</dbReference>
<evidence type="ECO:0000256" key="2">
    <source>
        <dbReference type="ARBA" id="ARBA00013729"/>
    </source>
</evidence>
<protein>
    <recommendedName>
        <fullName evidence="2 9">Transcription elongation factor GreA</fullName>
    </recommendedName>
    <alternativeName>
        <fullName evidence="8 9">Transcript cleavage factor GreA</fullName>
    </alternativeName>
</protein>
<evidence type="ECO:0000256" key="3">
    <source>
        <dbReference type="ARBA" id="ARBA00023015"/>
    </source>
</evidence>
<dbReference type="InterPro" id="IPR028624">
    <property type="entry name" value="Tscrpt_elong_fac_GreA/B"/>
</dbReference>
<dbReference type="GO" id="GO:0003746">
    <property type="term" value="F:translation elongation factor activity"/>
    <property type="evidence" value="ECO:0007669"/>
    <property type="project" value="UniProtKB-KW"/>
</dbReference>
<dbReference type="Proteomes" id="UP000886857">
    <property type="component" value="Unassembled WGS sequence"/>
</dbReference>
<dbReference type="GO" id="GO:0032784">
    <property type="term" value="P:regulation of DNA-templated transcription elongation"/>
    <property type="evidence" value="ECO:0007669"/>
    <property type="project" value="UniProtKB-UniRule"/>
</dbReference>
<comment type="caution">
    <text evidence="13">The sequence shown here is derived from an EMBL/GenBank/DDBJ whole genome shotgun (WGS) entry which is preliminary data.</text>
</comment>
<dbReference type="HAMAP" id="MF_00105">
    <property type="entry name" value="GreA_GreB"/>
    <property type="match status" value="1"/>
</dbReference>
<evidence type="ECO:0000256" key="7">
    <source>
        <dbReference type="ARBA" id="ARBA00024916"/>
    </source>
</evidence>
<dbReference type="GO" id="GO:0006354">
    <property type="term" value="P:DNA-templated transcription elongation"/>
    <property type="evidence" value="ECO:0007669"/>
    <property type="project" value="TreeGrafter"/>
</dbReference>
<sequence>MTEMKEVYLTKDGLKELKARLDHLLTVERREVAEKIKVAREFGDLSENAEYDAAKEEQSFIESEIKELEDKIMHAVIIDSAELGSHEVALGSTVTMYDEKYKEELTYRIVGTTEANAAENRISNESPLGTALIGRKKGDKVEVATPSGGVIVYEIKEIA</sequence>
<evidence type="ECO:0000313" key="14">
    <source>
        <dbReference type="Proteomes" id="UP000886857"/>
    </source>
</evidence>
<dbReference type="FunFam" id="3.10.50.30:FF:000001">
    <property type="entry name" value="Transcription elongation factor GreA"/>
    <property type="match status" value="1"/>
</dbReference>
<dbReference type="Pfam" id="PF03449">
    <property type="entry name" value="GreA_GreB_N"/>
    <property type="match status" value="1"/>
</dbReference>
<dbReference type="Gene3D" id="1.10.287.180">
    <property type="entry name" value="Transcription elongation factor, GreA/GreB, N-terminal domain"/>
    <property type="match status" value="1"/>
</dbReference>
<dbReference type="InterPro" id="IPR001437">
    <property type="entry name" value="Tscrpt_elong_fac_GreA/B_C"/>
</dbReference>
<dbReference type="GO" id="GO:0070063">
    <property type="term" value="F:RNA polymerase binding"/>
    <property type="evidence" value="ECO:0007669"/>
    <property type="project" value="InterPro"/>
</dbReference>
<keyword evidence="5 9" id="KW-0238">DNA-binding</keyword>
<evidence type="ECO:0000259" key="11">
    <source>
        <dbReference type="Pfam" id="PF01272"/>
    </source>
</evidence>
<feature type="domain" description="Transcription elongation factor GreA/GreB C-terminal" evidence="11">
    <location>
        <begin position="86"/>
        <end position="158"/>
    </location>
</feature>
<dbReference type="InterPro" id="IPR018151">
    <property type="entry name" value="TF_GreA/GreB_CS"/>
</dbReference>
<evidence type="ECO:0000256" key="8">
    <source>
        <dbReference type="ARBA" id="ARBA00030776"/>
    </source>
</evidence>
<dbReference type="InterPro" id="IPR036953">
    <property type="entry name" value="GreA/GreB_C_sf"/>
</dbReference>
<accession>A0A9D1NAW5</accession>
<dbReference type="InterPro" id="IPR036805">
    <property type="entry name" value="Tscrpt_elong_fac_GreA/B_N_sf"/>
</dbReference>
<dbReference type="PIRSF" id="PIRSF006092">
    <property type="entry name" value="GreA_GreB"/>
    <property type="match status" value="1"/>
</dbReference>
<dbReference type="GO" id="GO:0003677">
    <property type="term" value="F:DNA binding"/>
    <property type="evidence" value="ECO:0007669"/>
    <property type="project" value="UniProtKB-UniRule"/>
</dbReference>
<dbReference type="PANTHER" id="PTHR30437:SF4">
    <property type="entry name" value="TRANSCRIPTION ELONGATION FACTOR GREA"/>
    <property type="match status" value="1"/>
</dbReference>
<dbReference type="InterPro" id="IPR022691">
    <property type="entry name" value="Tscrpt_elong_fac_GreA/B_N"/>
</dbReference>
<gene>
    <name evidence="9 13" type="primary">greA</name>
    <name evidence="13" type="ORF">IAC73_05470</name>
</gene>
<dbReference type="NCBIfam" id="TIGR01462">
    <property type="entry name" value="greA"/>
    <property type="match status" value="1"/>
</dbReference>